<proteinExistence type="predicted"/>
<keyword evidence="1" id="KW-0812">Transmembrane</keyword>
<keyword evidence="1" id="KW-0472">Membrane</keyword>
<sequence length="350" mass="39080">MQQKWIDRPASDTDWFDLALELSNGFFRRHFSLVAKAAPPLFGFAIFVFYFYRNHFYPSFDLFQFSSLLLAAAAIGFAIIGVLVVPLFLPGPWIFSQFLEHKTIKDELRYSRPYIDNQRVWWVLKLGCLVYWLPFLACAAGLVTVALLAPKLFVLSIFLVPVLVSLIAGLIVQAAFGLPPFSFLRYLWAADVAVMAVGGFITVMLVQTAPVIEGFDIGAWKWLVYIAVMLAVSLIAAMCSFLFIAGWNVALHFSVIFALLIAGYSGVLTTLPEKTVGVLGLGNYQAEALLLEQSYCDEATLKWLALDEGCALTKIHVVWSLGENLILRTADERTMQIPSRFIRAIARSDN</sequence>
<feature type="transmembrane region" description="Helical" evidence="1">
    <location>
        <begin position="250"/>
        <end position="271"/>
    </location>
</feature>
<accession>A0ABT4XJQ3</accession>
<evidence type="ECO:0000256" key="1">
    <source>
        <dbReference type="SAM" id="Phobius"/>
    </source>
</evidence>
<feature type="transmembrane region" description="Helical" evidence="1">
    <location>
        <begin position="188"/>
        <end position="210"/>
    </location>
</feature>
<organism evidence="2 3">
    <name type="scientific">Pseudomonas aestuarii</name>
    <dbReference type="NCBI Taxonomy" id="3018340"/>
    <lineage>
        <taxon>Bacteria</taxon>
        <taxon>Pseudomonadati</taxon>
        <taxon>Pseudomonadota</taxon>
        <taxon>Gammaproteobacteria</taxon>
        <taxon>Pseudomonadales</taxon>
        <taxon>Pseudomonadaceae</taxon>
        <taxon>Pseudomonas</taxon>
    </lineage>
</organism>
<feature type="transmembrane region" description="Helical" evidence="1">
    <location>
        <begin position="152"/>
        <end position="176"/>
    </location>
</feature>
<feature type="transmembrane region" description="Helical" evidence="1">
    <location>
        <begin position="222"/>
        <end position="244"/>
    </location>
</feature>
<protein>
    <submittedName>
        <fullName evidence="2">Uncharacterized protein</fullName>
    </submittedName>
</protein>
<gene>
    <name evidence="2" type="ORF">PH586_18780</name>
</gene>
<evidence type="ECO:0000313" key="2">
    <source>
        <dbReference type="EMBL" id="MDA7088430.1"/>
    </source>
</evidence>
<evidence type="ECO:0000313" key="3">
    <source>
        <dbReference type="Proteomes" id="UP001212042"/>
    </source>
</evidence>
<name>A0ABT4XJQ3_9PSED</name>
<comment type="caution">
    <text evidence="2">The sequence shown here is derived from an EMBL/GenBank/DDBJ whole genome shotgun (WGS) entry which is preliminary data.</text>
</comment>
<feature type="transmembrane region" description="Helical" evidence="1">
    <location>
        <begin position="33"/>
        <end position="53"/>
    </location>
</feature>
<feature type="transmembrane region" description="Helical" evidence="1">
    <location>
        <begin position="120"/>
        <end position="145"/>
    </location>
</feature>
<feature type="transmembrane region" description="Helical" evidence="1">
    <location>
        <begin position="65"/>
        <end position="89"/>
    </location>
</feature>
<keyword evidence="1" id="KW-1133">Transmembrane helix</keyword>
<keyword evidence="3" id="KW-1185">Reference proteome</keyword>
<dbReference type="Proteomes" id="UP001212042">
    <property type="component" value="Unassembled WGS sequence"/>
</dbReference>
<reference evidence="2 3" key="1">
    <citation type="submission" date="2023-01" db="EMBL/GenBank/DDBJ databases">
        <title>Pseudomonas SA3-5T sp. nov., isolated from tidal flat sediment.</title>
        <authorList>
            <person name="Kim H.S."/>
            <person name="Kim J.-S."/>
            <person name="Suh M.K."/>
            <person name="Eom M.K."/>
            <person name="Lee J.-S."/>
        </authorList>
    </citation>
    <scope>NUCLEOTIDE SEQUENCE [LARGE SCALE GENOMIC DNA]</scope>
    <source>
        <strain evidence="2 3">SA3-5</strain>
    </source>
</reference>
<dbReference type="RefSeq" id="WP_271349320.1">
    <property type="nucleotide sequence ID" value="NZ_JAQJZJ010000009.1"/>
</dbReference>
<dbReference type="EMBL" id="JAQJZJ010000009">
    <property type="protein sequence ID" value="MDA7088430.1"/>
    <property type="molecule type" value="Genomic_DNA"/>
</dbReference>